<evidence type="ECO:0000256" key="2">
    <source>
        <dbReference type="ARBA" id="ARBA00022692"/>
    </source>
</evidence>
<feature type="transmembrane region" description="Helical" evidence="6">
    <location>
        <begin position="242"/>
        <end position="264"/>
    </location>
</feature>
<organism evidence="8 9">
    <name type="scientific">Agrocybe pediades</name>
    <dbReference type="NCBI Taxonomy" id="84607"/>
    <lineage>
        <taxon>Eukaryota</taxon>
        <taxon>Fungi</taxon>
        <taxon>Dikarya</taxon>
        <taxon>Basidiomycota</taxon>
        <taxon>Agaricomycotina</taxon>
        <taxon>Agaricomycetes</taxon>
        <taxon>Agaricomycetidae</taxon>
        <taxon>Agaricales</taxon>
        <taxon>Agaricineae</taxon>
        <taxon>Strophariaceae</taxon>
        <taxon>Agrocybe</taxon>
    </lineage>
</organism>
<evidence type="ECO:0000313" key="9">
    <source>
        <dbReference type="Proteomes" id="UP000521872"/>
    </source>
</evidence>
<keyword evidence="2 6" id="KW-0812">Transmembrane</keyword>
<evidence type="ECO:0000313" key="8">
    <source>
        <dbReference type="EMBL" id="KAF4610186.1"/>
    </source>
</evidence>
<name>A0A8H4QGA7_9AGAR</name>
<dbReference type="PANTHER" id="PTHR13325">
    <property type="entry name" value="PROTEASE M50 MEMBRANE-BOUND TRANSCRIPTION FACTOR SITE 2 PROTEASE"/>
    <property type="match status" value="1"/>
</dbReference>
<dbReference type="GO" id="GO:0012505">
    <property type="term" value="C:endomembrane system"/>
    <property type="evidence" value="ECO:0007669"/>
    <property type="project" value="UniProtKB-SubCell"/>
</dbReference>
<sequence length="551" mass="60634">MSIRGTALLLTVIWCTIYLVRYFTTRHTSAGLLPTNFGQASLRPKTKVTLHNLQLRYSTGRWNTSHDKLSTFLLKKSTRVSAAVKSFYDIGSIFSAFGMAIGLAGLLWISFNSGWMLFLAIYGKDASPSLANHLSKRAFDAEGAIPPSVTSTSPEIIPIIPGVTVPFGHLPLIVIAVFLSQLVHELGHAVAGARESLPMISAGFSFIVCIPSAFVAFPVAGLKNLTAKARCRVISAGPFHNLAFWGLLLLFARLIPGKLCSLLSGYKNVSNIGKVVVDVNMDSPLSLYLQPGSVVTRLDDVSLSGPMSSVTWTNYLTGDAQPPAMGWCLHRSDLEKADNCCSPSGDKKASPLSCFVSHEPSIQGCMDPVPVLTKPYGYGRCKNSEECARESVCTFLERSNQLMRITVRNPDMADKEETVVLWSGPRLEVWEEVQVGEWLPRVWFLPLRLPLVADLFWQYLKMATISLFFVNLLPLPHLDGAELLRSFLDVLFSDSEPFAYDMEAMEQGRNNEDARVSRRLKERIATFVSRMTASLAVSTVALSGFNLLLKS</sequence>
<dbReference type="EMBL" id="JAACJL010000059">
    <property type="protein sequence ID" value="KAF4610186.1"/>
    <property type="molecule type" value="Genomic_DNA"/>
</dbReference>
<protein>
    <recommendedName>
        <fullName evidence="5">Endopeptidase S2P</fullName>
    </recommendedName>
</protein>
<dbReference type="Proteomes" id="UP000521872">
    <property type="component" value="Unassembled WGS sequence"/>
</dbReference>
<evidence type="ECO:0000256" key="5">
    <source>
        <dbReference type="ARBA" id="ARBA00032658"/>
    </source>
</evidence>
<evidence type="ECO:0000256" key="3">
    <source>
        <dbReference type="ARBA" id="ARBA00022989"/>
    </source>
</evidence>
<feature type="transmembrane region" description="Helical" evidence="6">
    <location>
        <begin position="86"/>
        <end position="109"/>
    </location>
</feature>
<evidence type="ECO:0000256" key="6">
    <source>
        <dbReference type="SAM" id="Phobius"/>
    </source>
</evidence>
<dbReference type="Pfam" id="PF02163">
    <property type="entry name" value="Peptidase_M50"/>
    <property type="match status" value="1"/>
</dbReference>
<dbReference type="InterPro" id="IPR008915">
    <property type="entry name" value="Peptidase_M50"/>
</dbReference>
<dbReference type="GO" id="GO:0031293">
    <property type="term" value="P:membrane protein intracellular domain proteolysis"/>
    <property type="evidence" value="ECO:0007669"/>
    <property type="project" value="TreeGrafter"/>
</dbReference>
<evidence type="ECO:0000256" key="1">
    <source>
        <dbReference type="ARBA" id="ARBA00004127"/>
    </source>
</evidence>
<proteinExistence type="predicted"/>
<feature type="domain" description="Peptidase M50" evidence="7">
    <location>
        <begin position="174"/>
        <end position="277"/>
    </location>
</feature>
<feature type="transmembrane region" description="Helical" evidence="6">
    <location>
        <begin position="156"/>
        <end position="179"/>
    </location>
</feature>
<accession>A0A8H4QGA7</accession>
<reference evidence="8 9" key="1">
    <citation type="submission" date="2019-12" db="EMBL/GenBank/DDBJ databases">
        <authorList>
            <person name="Floudas D."/>
            <person name="Bentzer J."/>
            <person name="Ahren D."/>
            <person name="Johansson T."/>
            <person name="Persson P."/>
            <person name="Tunlid A."/>
        </authorList>
    </citation>
    <scope>NUCLEOTIDE SEQUENCE [LARGE SCALE GENOMIC DNA]</scope>
    <source>
        <strain evidence="8 9">CBS 102.39</strain>
    </source>
</reference>
<keyword evidence="4 6" id="KW-0472">Membrane</keyword>
<comment type="caution">
    <text evidence="8">The sequence shown here is derived from an EMBL/GenBank/DDBJ whole genome shotgun (WGS) entry which is preliminary data.</text>
</comment>
<evidence type="ECO:0000259" key="7">
    <source>
        <dbReference type="Pfam" id="PF02163"/>
    </source>
</evidence>
<keyword evidence="3 6" id="KW-1133">Transmembrane helix</keyword>
<gene>
    <name evidence="8" type="ORF">D9613_010594</name>
</gene>
<dbReference type="GO" id="GO:1905897">
    <property type="term" value="P:regulation of response to endoplasmic reticulum stress"/>
    <property type="evidence" value="ECO:0007669"/>
    <property type="project" value="TreeGrafter"/>
</dbReference>
<evidence type="ECO:0000256" key="4">
    <source>
        <dbReference type="ARBA" id="ARBA00023136"/>
    </source>
</evidence>
<dbReference type="AlphaFoldDB" id="A0A8H4QGA7"/>
<dbReference type="GO" id="GO:0005737">
    <property type="term" value="C:cytoplasm"/>
    <property type="evidence" value="ECO:0007669"/>
    <property type="project" value="TreeGrafter"/>
</dbReference>
<keyword evidence="9" id="KW-1185">Reference proteome</keyword>
<feature type="transmembrane region" description="Helical" evidence="6">
    <location>
        <begin position="200"/>
        <end position="222"/>
    </location>
</feature>
<dbReference type="InterPro" id="IPR001193">
    <property type="entry name" value="MBTPS2"/>
</dbReference>
<dbReference type="GO" id="GO:0016020">
    <property type="term" value="C:membrane"/>
    <property type="evidence" value="ECO:0007669"/>
    <property type="project" value="InterPro"/>
</dbReference>
<feature type="transmembrane region" description="Helical" evidence="6">
    <location>
        <begin position="6"/>
        <end position="24"/>
    </location>
</feature>
<dbReference type="PANTHER" id="PTHR13325:SF3">
    <property type="entry name" value="MEMBRANE-BOUND TRANSCRIPTION FACTOR SITE-2 PROTEASE"/>
    <property type="match status" value="1"/>
</dbReference>
<comment type="subcellular location">
    <subcellularLocation>
        <location evidence="1">Endomembrane system</location>
        <topology evidence="1">Multi-pass membrane protein</topology>
    </subcellularLocation>
</comment>
<dbReference type="GO" id="GO:0004222">
    <property type="term" value="F:metalloendopeptidase activity"/>
    <property type="evidence" value="ECO:0007669"/>
    <property type="project" value="InterPro"/>
</dbReference>